<keyword evidence="4" id="KW-1185">Reference proteome</keyword>
<protein>
    <submittedName>
        <fullName evidence="3">Helix-turn-helix transcriptional regulator</fullName>
    </submittedName>
</protein>
<dbReference type="GO" id="GO:0003677">
    <property type="term" value="F:DNA binding"/>
    <property type="evidence" value="ECO:0007669"/>
    <property type="project" value="UniProtKB-KW"/>
</dbReference>
<dbReference type="SMART" id="SM00530">
    <property type="entry name" value="HTH_XRE"/>
    <property type="match status" value="1"/>
</dbReference>
<gene>
    <name evidence="3" type="ORF">H7313_11890</name>
</gene>
<dbReference type="PROSITE" id="PS50943">
    <property type="entry name" value="HTH_CROC1"/>
    <property type="match status" value="1"/>
</dbReference>
<keyword evidence="1" id="KW-0238">DNA-binding</keyword>
<dbReference type="PANTHER" id="PTHR46558">
    <property type="entry name" value="TRACRIPTIONAL REGULATORY PROTEIN-RELATED-RELATED"/>
    <property type="match status" value="1"/>
</dbReference>
<dbReference type="Proteomes" id="UP000587396">
    <property type="component" value="Unassembled WGS sequence"/>
</dbReference>
<reference evidence="3 4" key="1">
    <citation type="submission" date="2020-08" db="EMBL/GenBank/DDBJ databases">
        <authorList>
            <person name="Liu C."/>
            <person name="Sun Q."/>
        </authorList>
    </citation>
    <scope>NUCLEOTIDE SEQUENCE [LARGE SCALE GENOMIC DNA]</scope>
    <source>
        <strain evidence="3 4">N22</strain>
    </source>
</reference>
<dbReference type="RefSeq" id="WP_185905790.1">
    <property type="nucleotide sequence ID" value="NZ_JACMSE010000009.1"/>
</dbReference>
<evidence type="ECO:0000259" key="2">
    <source>
        <dbReference type="PROSITE" id="PS50943"/>
    </source>
</evidence>
<dbReference type="CDD" id="cd00093">
    <property type="entry name" value="HTH_XRE"/>
    <property type="match status" value="1"/>
</dbReference>
<accession>A0A842JJX7</accession>
<name>A0A842JJX7_9ACTN</name>
<dbReference type="AlphaFoldDB" id="A0A842JJX7"/>
<evidence type="ECO:0000313" key="4">
    <source>
        <dbReference type="Proteomes" id="UP000587396"/>
    </source>
</evidence>
<dbReference type="InterPro" id="IPR010982">
    <property type="entry name" value="Lambda_DNA-bd_dom_sf"/>
</dbReference>
<comment type="caution">
    <text evidence="3">The sequence shown here is derived from an EMBL/GenBank/DDBJ whole genome shotgun (WGS) entry which is preliminary data.</text>
</comment>
<dbReference type="EMBL" id="JACMSE010000009">
    <property type="protein sequence ID" value="MBC2890035.1"/>
    <property type="molecule type" value="Genomic_DNA"/>
</dbReference>
<organism evidence="3 4">
    <name type="scientific">Gordonibacter massiliensis</name>
    <name type="common">ex Traore et al. 2017</name>
    <dbReference type="NCBI Taxonomy" id="1841863"/>
    <lineage>
        <taxon>Bacteria</taxon>
        <taxon>Bacillati</taxon>
        <taxon>Actinomycetota</taxon>
        <taxon>Coriobacteriia</taxon>
        <taxon>Eggerthellales</taxon>
        <taxon>Eggerthellaceae</taxon>
        <taxon>Gordonibacter</taxon>
    </lineage>
</organism>
<sequence length="60" mass="6328">MKVARVEVGLSQAELAAVVGATRQTVGLIEAGGYNPTLKLCLAICHALGKTLDDLFWEEG</sequence>
<dbReference type="Gene3D" id="1.10.260.40">
    <property type="entry name" value="lambda repressor-like DNA-binding domains"/>
    <property type="match status" value="1"/>
</dbReference>
<dbReference type="InterPro" id="IPR001387">
    <property type="entry name" value="Cro/C1-type_HTH"/>
</dbReference>
<proteinExistence type="predicted"/>
<dbReference type="Pfam" id="PF01381">
    <property type="entry name" value="HTH_3"/>
    <property type="match status" value="1"/>
</dbReference>
<feature type="domain" description="HTH cro/C1-type" evidence="2">
    <location>
        <begin position="1"/>
        <end position="55"/>
    </location>
</feature>
<dbReference type="SUPFAM" id="SSF47413">
    <property type="entry name" value="lambda repressor-like DNA-binding domains"/>
    <property type="match status" value="1"/>
</dbReference>
<dbReference type="PANTHER" id="PTHR46558:SF3">
    <property type="entry name" value="TRANSCRIPTIONAL REGULATOR"/>
    <property type="match status" value="1"/>
</dbReference>
<evidence type="ECO:0000313" key="3">
    <source>
        <dbReference type="EMBL" id="MBC2890035.1"/>
    </source>
</evidence>
<evidence type="ECO:0000256" key="1">
    <source>
        <dbReference type="ARBA" id="ARBA00023125"/>
    </source>
</evidence>